<dbReference type="RefSeq" id="WP_015409820.1">
    <property type="nucleotide sequence ID" value="NC_020388.1"/>
</dbReference>
<dbReference type="KEGG" id="nmo:Nmlp_2910"/>
<dbReference type="eggNOG" id="arCOG14366">
    <property type="taxonomic scope" value="Archaea"/>
</dbReference>
<protein>
    <submittedName>
        <fullName evidence="1">Uncharacterized protein</fullName>
    </submittedName>
</protein>
<dbReference type="AlphaFoldDB" id="M1XL46"/>
<dbReference type="HOGENOM" id="CLU_2505046_0_0_2"/>
<evidence type="ECO:0000313" key="1">
    <source>
        <dbReference type="EMBL" id="CCQ37061.1"/>
    </source>
</evidence>
<reference evidence="1 2" key="1">
    <citation type="journal article" date="2013" name="Genome Announc.">
        <title>Genome of the haloarchaeon Natronomonas moolapensis, a neutrophilic member of a previously haloalkaliphilic genus.</title>
        <authorList>
            <person name="Dyall-Smith M.L."/>
            <person name="Pfeiffer F."/>
            <person name="Oberwinkler T."/>
            <person name="Klee K."/>
            <person name="Rampp M."/>
            <person name="Palm P."/>
            <person name="Gross K."/>
            <person name="Schuster S.C."/>
            <person name="Oesterhelt D."/>
        </authorList>
    </citation>
    <scope>NUCLEOTIDE SEQUENCE [LARGE SCALE GENOMIC DNA]</scope>
    <source>
        <strain evidence="2">DSM 18674 / JCM 14361 / 8.8.11</strain>
    </source>
</reference>
<accession>M1XL46</accession>
<dbReference type="OrthoDB" id="350744at2157"/>
<dbReference type="GeneID" id="14651582"/>
<name>M1XL46_NATM8</name>
<dbReference type="EMBL" id="HF582854">
    <property type="protein sequence ID" value="CCQ37061.1"/>
    <property type="molecule type" value="Genomic_DNA"/>
</dbReference>
<sequence length="85" mass="9981">MGKDKEPNEGTLPCMVCGTFQSYLNTAHMGTHDPEQPQSVPEYRDWVAEHSKLERTNPAIDSNQLLKPQLWRENEHLFEGWRSWR</sequence>
<organism evidence="1 2">
    <name type="scientific">Natronomonas moolapensis (strain DSM 18674 / CECT 7526 / JCM 14361 / 8.8.11)</name>
    <dbReference type="NCBI Taxonomy" id="268739"/>
    <lineage>
        <taxon>Archaea</taxon>
        <taxon>Methanobacteriati</taxon>
        <taxon>Methanobacteriota</taxon>
        <taxon>Stenosarchaea group</taxon>
        <taxon>Halobacteria</taxon>
        <taxon>Halobacteriales</taxon>
        <taxon>Natronomonadaceae</taxon>
        <taxon>Natronomonas</taxon>
    </lineage>
</organism>
<dbReference type="Proteomes" id="UP000011867">
    <property type="component" value="Chromosome"/>
</dbReference>
<gene>
    <name evidence="1" type="ordered locus">Nmlp_2910</name>
</gene>
<keyword evidence="2" id="KW-1185">Reference proteome</keyword>
<evidence type="ECO:0000313" key="2">
    <source>
        <dbReference type="Proteomes" id="UP000011867"/>
    </source>
</evidence>
<proteinExistence type="predicted"/>